<protein>
    <submittedName>
        <fullName evidence="1">Uncharacterized protein</fullName>
    </submittedName>
</protein>
<name>A0AAI9D8V7_PROST</name>
<dbReference type="AlphaFoldDB" id="A0AAI9D8V7"/>
<organism evidence="1">
    <name type="scientific">Providencia stuartii</name>
    <dbReference type="NCBI Taxonomy" id="588"/>
    <lineage>
        <taxon>Bacteria</taxon>
        <taxon>Pseudomonadati</taxon>
        <taxon>Pseudomonadota</taxon>
        <taxon>Gammaproteobacteria</taxon>
        <taxon>Enterobacterales</taxon>
        <taxon>Morganellaceae</taxon>
        <taxon>Providencia</taxon>
    </lineage>
</organism>
<comment type="caution">
    <text evidence="1">The sequence shown here is derived from an EMBL/GenBank/DDBJ whole genome shotgun (WGS) entry which is preliminary data.</text>
</comment>
<dbReference type="EMBL" id="ABMABF030000001">
    <property type="protein sequence ID" value="EMJ5132586.1"/>
    <property type="molecule type" value="Genomic_DNA"/>
</dbReference>
<reference evidence="1" key="1">
    <citation type="submission" date="2024-02" db="EMBL/GenBank/DDBJ databases">
        <authorList>
            <consortium name="Clinical and Environmental Microbiology Branch: Whole genome sequencing antimicrobial resistance pathogens in the healthcare setting"/>
        </authorList>
    </citation>
    <scope>NUCLEOTIDE SEQUENCE</scope>
    <source>
        <strain evidence="1">2021GO-0154</strain>
    </source>
</reference>
<accession>A0AAI9D8V7</accession>
<sequence>MGITELPDEVDFLCFFETKPFLKDVSDNMTFGYEYHKNNVSLLFYFTAFEGFVTLEMKVDNITNLVLHIRYVEKIQLSKDVMMIKREENSGLPEVSVQIEPTILIKTHPVYG</sequence>
<dbReference type="CDD" id="cd20698">
    <property type="entry name" value="CdiI_Kp-like"/>
    <property type="match status" value="1"/>
</dbReference>
<proteinExistence type="predicted"/>
<evidence type="ECO:0000313" key="1">
    <source>
        <dbReference type="EMBL" id="EMJ5132586.1"/>
    </source>
</evidence>
<gene>
    <name evidence="1" type="ORF">RG298_000253</name>
</gene>